<dbReference type="InterPro" id="IPR050950">
    <property type="entry name" value="HTH-type_LysR_regulators"/>
</dbReference>
<reference evidence="2 3" key="1">
    <citation type="journal article" date="2020" name="Cell Host Microbe">
        <title>Functional and Genomic Variation between Human-Derived Isolates of Lachnospiraceae Reveals Inter- and Intra-Species Diversity.</title>
        <authorList>
            <person name="Sorbara M.T."/>
            <person name="Littmann E.R."/>
            <person name="Fontana E."/>
            <person name="Moody T.U."/>
            <person name="Kohout C.E."/>
            <person name="Gjonbalaj M."/>
            <person name="Eaton V."/>
            <person name="Seok R."/>
            <person name="Leiner I.M."/>
            <person name="Pamer E.G."/>
        </authorList>
    </citation>
    <scope>NUCLEOTIDE SEQUENCE [LARGE SCALE GENOMIC DNA]</scope>
    <source>
        <strain evidence="2 3">MSK.17.74</strain>
    </source>
</reference>
<protein>
    <submittedName>
        <fullName evidence="2">LysR family transcriptional regulator substrate-binding protein</fullName>
    </submittedName>
</protein>
<accession>A0ABX2HEQ7</accession>
<keyword evidence="3" id="KW-1185">Reference proteome</keyword>
<dbReference type="Gene3D" id="3.40.190.290">
    <property type="match status" value="1"/>
</dbReference>
<dbReference type="InterPro" id="IPR005119">
    <property type="entry name" value="LysR_subst-bd"/>
</dbReference>
<organism evidence="2 3">
    <name type="scientific">Blautia faecis</name>
    <dbReference type="NCBI Taxonomy" id="871665"/>
    <lineage>
        <taxon>Bacteria</taxon>
        <taxon>Bacillati</taxon>
        <taxon>Bacillota</taxon>
        <taxon>Clostridia</taxon>
        <taxon>Lachnospirales</taxon>
        <taxon>Lachnospiraceae</taxon>
        <taxon>Blautia</taxon>
    </lineage>
</organism>
<dbReference type="EMBL" id="JAAITS010000095">
    <property type="protein sequence ID" value="NSG87645.1"/>
    <property type="molecule type" value="Genomic_DNA"/>
</dbReference>
<proteinExistence type="predicted"/>
<dbReference type="Pfam" id="PF03466">
    <property type="entry name" value="LysR_substrate"/>
    <property type="match status" value="1"/>
</dbReference>
<dbReference type="CDD" id="cd05466">
    <property type="entry name" value="PBP2_LTTR_substrate"/>
    <property type="match status" value="1"/>
</dbReference>
<dbReference type="PANTHER" id="PTHR30419:SF8">
    <property type="entry name" value="NITROGEN ASSIMILATION TRANSCRIPTIONAL ACTIVATOR-RELATED"/>
    <property type="match status" value="1"/>
</dbReference>
<comment type="caution">
    <text evidence="2">The sequence shown here is derived from an EMBL/GenBank/DDBJ whole genome shotgun (WGS) entry which is preliminary data.</text>
</comment>
<dbReference type="PANTHER" id="PTHR30419">
    <property type="entry name" value="HTH-TYPE TRANSCRIPTIONAL REGULATOR YBHD"/>
    <property type="match status" value="1"/>
</dbReference>
<evidence type="ECO:0000313" key="3">
    <source>
        <dbReference type="Proteomes" id="UP001644719"/>
    </source>
</evidence>
<sequence length="172" mass="20162">MLELSDVDCDKYVEENVTRLGLLAIPENRHGEKIPYTLVKTFPLYLFVHKDNPLAKKQSVNFSELENEHFLMLDKKSYYKNLVWYYAKKYHFEPKIAFESSDANQLISLVNKGRGVALSLEPMYDQGVYGNLVMVPFDDKDITWSIAFIYQDYERLSNAAHKFMSFIIENVR</sequence>
<dbReference type="Proteomes" id="UP001644719">
    <property type="component" value="Unassembled WGS sequence"/>
</dbReference>
<dbReference type="SUPFAM" id="SSF53850">
    <property type="entry name" value="Periplasmic binding protein-like II"/>
    <property type="match status" value="1"/>
</dbReference>
<evidence type="ECO:0000313" key="2">
    <source>
        <dbReference type="EMBL" id="NSG87645.1"/>
    </source>
</evidence>
<gene>
    <name evidence="2" type="ORF">G5B17_20135</name>
</gene>
<evidence type="ECO:0000259" key="1">
    <source>
        <dbReference type="Pfam" id="PF03466"/>
    </source>
</evidence>
<feature type="domain" description="LysR substrate-binding" evidence="1">
    <location>
        <begin position="27"/>
        <end position="170"/>
    </location>
</feature>
<name>A0ABX2HEQ7_9FIRM</name>